<name>A0A433JW39_9MICO</name>
<keyword evidence="3" id="KW-1185">Reference proteome</keyword>
<organism evidence="2 3">
    <name type="scientific">Labedella endophytica</name>
    <dbReference type="NCBI Taxonomy" id="1523160"/>
    <lineage>
        <taxon>Bacteria</taxon>
        <taxon>Bacillati</taxon>
        <taxon>Actinomycetota</taxon>
        <taxon>Actinomycetes</taxon>
        <taxon>Micrococcales</taxon>
        <taxon>Microbacteriaceae</taxon>
        <taxon>Labedella</taxon>
    </lineage>
</organism>
<dbReference type="RefSeq" id="WP_127046570.1">
    <property type="nucleotide sequence ID" value="NZ_RZGZ01000001.1"/>
</dbReference>
<comment type="caution">
    <text evidence="2">The sequence shown here is derived from an EMBL/GenBank/DDBJ whole genome shotgun (WGS) entry which is preliminary data.</text>
</comment>
<sequence>MSRPNENEKLDENETHDGNEPTGSEGAPTSGAASVGERLTGERDARDPDGLLTVDQIAGGSHGASPEDGLRVPRGDRIEEPTDPDEG</sequence>
<feature type="compositionally biased region" description="Basic and acidic residues" evidence="1">
    <location>
        <begin position="1"/>
        <end position="19"/>
    </location>
</feature>
<feature type="compositionally biased region" description="Basic and acidic residues" evidence="1">
    <location>
        <begin position="39"/>
        <end position="49"/>
    </location>
</feature>
<feature type="compositionally biased region" description="Basic and acidic residues" evidence="1">
    <location>
        <begin position="68"/>
        <end position="80"/>
    </location>
</feature>
<evidence type="ECO:0000313" key="3">
    <source>
        <dbReference type="Proteomes" id="UP000274909"/>
    </source>
</evidence>
<reference evidence="2 3" key="1">
    <citation type="submission" date="2018-12" db="EMBL/GenBank/DDBJ databases">
        <authorList>
            <person name="Li F."/>
        </authorList>
    </citation>
    <scope>NUCLEOTIDE SEQUENCE [LARGE SCALE GENOMIC DNA]</scope>
    <source>
        <strain evidence="2 3">EGI 6500705</strain>
    </source>
</reference>
<accession>A0A433JW39</accession>
<proteinExistence type="predicted"/>
<dbReference type="EMBL" id="RZGZ01000001">
    <property type="protein sequence ID" value="RUR03309.1"/>
    <property type="molecule type" value="Genomic_DNA"/>
</dbReference>
<protein>
    <submittedName>
        <fullName evidence="2">Uncharacterized protein</fullName>
    </submittedName>
</protein>
<dbReference type="OrthoDB" id="5124911at2"/>
<dbReference type="Proteomes" id="UP000274909">
    <property type="component" value="Unassembled WGS sequence"/>
</dbReference>
<gene>
    <name evidence="2" type="ORF">ELQ94_01800</name>
</gene>
<dbReference type="AlphaFoldDB" id="A0A433JW39"/>
<feature type="region of interest" description="Disordered" evidence="1">
    <location>
        <begin position="1"/>
        <end position="87"/>
    </location>
</feature>
<evidence type="ECO:0000313" key="2">
    <source>
        <dbReference type="EMBL" id="RUR03309.1"/>
    </source>
</evidence>
<evidence type="ECO:0000256" key="1">
    <source>
        <dbReference type="SAM" id="MobiDB-lite"/>
    </source>
</evidence>